<dbReference type="STRING" id="946362.F2TVL2"/>
<dbReference type="OMA" id="AYKEHEC"/>
<evidence type="ECO:0000256" key="2">
    <source>
        <dbReference type="ARBA" id="ARBA00022801"/>
    </source>
</evidence>
<feature type="compositionally biased region" description="Basic residues" evidence="7">
    <location>
        <begin position="450"/>
        <end position="462"/>
    </location>
</feature>
<evidence type="ECO:0000256" key="7">
    <source>
        <dbReference type="SAM" id="MobiDB-lite"/>
    </source>
</evidence>
<dbReference type="Pfam" id="PF00270">
    <property type="entry name" value="DEAD"/>
    <property type="match status" value="1"/>
</dbReference>
<feature type="region of interest" description="Disordered" evidence="7">
    <location>
        <begin position="1"/>
        <end position="38"/>
    </location>
</feature>
<dbReference type="KEGG" id="sre:PTSG_00124"/>
<dbReference type="Pfam" id="PF23681">
    <property type="entry name" value="CTT_SPB4"/>
    <property type="match status" value="1"/>
</dbReference>
<evidence type="ECO:0000256" key="3">
    <source>
        <dbReference type="ARBA" id="ARBA00022806"/>
    </source>
</evidence>
<proteinExistence type="inferred from homology"/>
<keyword evidence="2 6" id="KW-0378">Hydrolase</keyword>
<dbReference type="PANTHER" id="PTHR47959:SF1">
    <property type="entry name" value="ATP-DEPENDENT RNA HELICASE DBPA"/>
    <property type="match status" value="1"/>
</dbReference>
<evidence type="ECO:0000256" key="6">
    <source>
        <dbReference type="RuleBase" id="RU000492"/>
    </source>
</evidence>
<evidence type="ECO:0000259" key="8">
    <source>
        <dbReference type="PROSITE" id="PS51192"/>
    </source>
</evidence>
<feature type="region of interest" description="Disordered" evidence="7">
    <location>
        <begin position="406"/>
        <end position="475"/>
    </location>
</feature>
<dbReference type="PROSITE" id="PS51192">
    <property type="entry name" value="HELICASE_ATP_BIND_1"/>
    <property type="match status" value="1"/>
</dbReference>
<evidence type="ECO:0000313" key="9">
    <source>
        <dbReference type="EMBL" id="EGD72108.1"/>
    </source>
</evidence>
<dbReference type="Pfam" id="PF13959">
    <property type="entry name" value="CTE_SPB4"/>
    <property type="match status" value="1"/>
</dbReference>
<evidence type="ECO:0000256" key="5">
    <source>
        <dbReference type="ARBA" id="ARBA00022884"/>
    </source>
</evidence>
<dbReference type="InterPro" id="IPR014001">
    <property type="entry name" value="Helicase_ATP-bd"/>
</dbReference>
<gene>
    <name evidence="9" type="ORF">PTSG_00124</name>
</gene>
<organism evidence="10">
    <name type="scientific">Salpingoeca rosetta (strain ATCC 50818 / BSB-021)</name>
    <dbReference type="NCBI Taxonomy" id="946362"/>
    <lineage>
        <taxon>Eukaryota</taxon>
        <taxon>Choanoflagellata</taxon>
        <taxon>Craspedida</taxon>
        <taxon>Salpingoecidae</taxon>
        <taxon>Salpingoeca</taxon>
    </lineage>
</organism>
<dbReference type="EMBL" id="GL832955">
    <property type="protein sequence ID" value="EGD72108.1"/>
    <property type="molecule type" value="Genomic_DNA"/>
</dbReference>
<dbReference type="InterPro" id="IPR050079">
    <property type="entry name" value="DEAD_box_RNA_helicase"/>
</dbReference>
<feature type="compositionally biased region" description="Basic and acidic residues" evidence="7">
    <location>
        <begin position="407"/>
        <end position="449"/>
    </location>
</feature>
<keyword evidence="5" id="KW-0694">RNA-binding</keyword>
<keyword evidence="3 6" id="KW-0347">Helicase</keyword>
<dbReference type="InterPro" id="IPR000629">
    <property type="entry name" value="RNA-helicase_DEAD-box_CS"/>
</dbReference>
<keyword evidence="1 6" id="KW-0547">Nucleotide-binding</keyword>
<dbReference type="Proteomes" id="UP000007799">
    <property type="component" value="Unassembled WGS sequence"/>
</dbReference>
<dbReference type="AlphaFoldDB" id="F2TVL2"/>
<evidence type="ECO:0000256" key="4">
    <source>
        <dbReference type="ARBA" id="ARBA00022840"/>
    </source>
</evidence>
<dbReference type="InterPro" id="IPR025313">
    <property type="entry name" value="SPB4-like_CTE"/>
</dbReference>
<dbReference type="GO" id="GO:0016787">
    <property type="term" value="F:hydrolase activity"/>
    <property type="evidence" value="ECO:0007669"/>
    <property type="project" value="UniProtKB-KW"/>
</dbReference>
<dbReference type="PROSITE" id="PS00039">
    <property type="entry name" value="DEAD_ATP_HELICASE"/>
    <property type="match status" value="1"/>
</dbReference>
<sequence length="522" mass="58966">MGRKGNKKQHVADAADADVKEEEVESTPTPQPTPSALPLEATANAGEWERLTHSDGTPLKLDERILTRLRAWKFDQMTPVQAACVPLFLEYKDVAAEAVTGSGKTLAFLIPAVEMLLRTPPKSRMAVGCIVLSPTRELAQQTHHVLSDLLKDSPLTHVLITGGKDAETDIVSMEKHGTNIIVATPGRLNDLIKRVPSLATNIKLLEVFVMDEADRLLDMGFKTTLNEILAVLPKQRRTGLFSATQTKEVELLVRAGLRNPVRVTVAVEDPEMFVHRCGRTARNGLDGNALLYLMPTEDEYVEFLKIRQVPMEEMDAITAAPSQFSAVRTHAANDRDIYEKGRLAFVSYIRSYREHKCNFLLKLSRLDLGMVANGFGLLDLPVMPELKKSKAAANFVPSDVDTSAITFKDKNREKQRQENLKRRGDRTSDPAAKRSKERQKQKNEAWSKQKERKKKKLARATKKQQQEDRKRKKMLENLLETEQEWDELAREVRLRKQLKQGKITQDEFERLVGEDADPVMTM</sequence>
<dbReference type="InterPro" id="IPR056330">
    <property type="entry name" value="CTT_SPB4"/>
</dbReference>
<feature type="domain" description="Helicase ATP-binding" evidence="8">
    <location>
        <begin position="85"/>
        <end position="263"/>
    </location>
</feature>
<dbReference type="GeneID" id="16067821"/>
<dbReference type="SUPFAM" id="SSF52540">
    <property type="entry name" value="P-loop containing nucleoside triphosphate hydrolases"/>
    <property type="match status" value="2"/>
</dbReference>
<dbReference type="GO" id="GO:0005524">
    <property type="term" value="F:ATP binding"/>
    <property type="evidence" value="ECO:0007669"/>
    <property type="project" value="UniProtKB-KW"/>
</dbReference>
<dbReference type="InterPro" id="IPR011545">
    <property type="entry name" value="DEAD/DEAH_box_helicase_dom"/>
</dbReference>
<dbReference type="GO" id="GO:0003724">
    <property type="term" value="F:RNA helicase activity"/>
    <property type="evidence" value="ECO:0007669"/>
    <property type="project" value="TreeGrafter"/>
</dbReference>
<evidence type="ECO:0000313" key="10">
    <source>
        <dbReference type="Proteomes" id="UP000007799"/>
    </source>
</evidence>
<dbReference type="CDD" id="cd17960">
    <property type="entry name" value="DEADc_DDX55"/>
    <property type="match status" value="1"/>
</dbReference>
<dbReference type="GO" id="GO:0005829">
    <property type="term" value="C:cytosol"/>
    <property type="evidence" value="ECO:0007669"/>
    <property type="project" value="TreeGrafter"/>
</dbReference>
<evidence type="ECO:0000256" key="1">
    <source>
        <dbReference type="ARBA" id="ARBA00022741"/>
    </source>
</evidence>
<protein>
    <submittedName>
        <fullName evidence="9">NUP98-DDX10 fusion protein type 1</fullName>
    </submittedName>
</protein>
<keyword evidence="10" id="KW-1185">Reference proteome</keyword>
<keyword evidence="4 6" id="KW-0067">ATP-binding</keyword>
<dbReference type="eggNOG" id="KOG0345">
    <property type="taxonomic scope" value="Eukaryota"/>
</dbReference>
<dbReference type="GO" id="GO:0003723">
    <property type="term" value="F:RNA binding"/>
    <property type="evidence" value="ECO:0007669"/>
    <property type="project" value="UniProtKB-KW"/>
</dbReference>
<dbReference type="RefSeq" id="XP_004998680.1">
    <property type="nucleotide sequence ID" value="XM_004998623.1"/>
</dbReference>
<dbReference type="Gene3D" id="3.40.50.300">
    <property type="entry name" value="P-loop containing nucleotide triphosphate hydrolases"/>
    <property type="match status" value="1"/>
</dbReference>
<dbReference type="SMART" id="SM01178">
    <property type="entry name" value="DUF4217"/>
    <property type="match status" value="1"/>
</dbReference>
<name>F2TVL2_SALR5</name>
<dbReference type="PANTHER" id="PTHR47959">
    <property type="entry name" value="ATP-DEPENDENT RNA HELICASE RHLE-RELATED"/>
    <property type="match status" value="1"/>
</dbReference>
<dbReference type="SMART" id="SM00487">
    <property type="entry name" value="DEXDc"/>
    <property type="match status" value="1"/>
</dbReference>
<comment type="similarity">
    <text evidence="6">Belongs to the DEAD box helicase family.</text>
</comment>
<dbReference type="InterPro" id="IPR027417">
    <property type="entry name" value="P-loop_NTPase"/>
</dbReference>
<accession>F2TVL2</accession>
<dbReference type="InParanoid" id="F2TVL2"/>
<dbReference type="FunCoup" id="F2TVL2">
    <property type="interactions" value="1930"/>
</dbReference>
<reference evidence="9" key="1">
    <citation type="submission" date="2009-08" db="EMBL/GenBank/DDBJ databases">
        <title>Annotation of Salpingoeca rosetta.</title>
        <authorList>
            <consortium name="The Broad Institute Genome Sequencing Platform"/>
            <person name="Russ C."/>
            <person name="Cuomo C."/>
            <person name="Burger G."/>
            <person name="Gray M.W."/>
            <person name="Holland P.W.H."/>
            <person name="King N."/>
            <person name="Lang F.B.F."/>
            <person name="Roger A.J."/>
            <person name="Ruiz-Trillo I."/>
            <person name="Young S.K."/>
            <person name="Zeng Q."/>
            <person name="Gargeya S."/>
            <person name="Alvarado L."/>
            <person name="Berlin A."/>
            <person name="Chapman S.B."/>
            <person name="Chen Z."/>
            <person name="Freedman E."/>
            <person name="Gellesch M."/>
            <person name="Goldberg J."/>
            <person name="Griggs A."/>
            <person name="Gujja S."/>
            <person name="Heilman E."/>
            <person name="Heiman D."/>
            <person name="Howarth C."/>
            <person name="Mehta T."/>
            <person name="Neiman D."/>
            <person name="Pearson M."/>
            <person name="Roberts A."/>
            <person name="Saif S."/>
            <person name="Shea T."/>
            <person name="Shenoy N."/>
            <person name="Sisk P."/>
            <person name="Stolte C."/>
            <person name="Sykes S."/>
            <person name="White J."/>
            <person name="Yandava C."/>
            <person name="Haas B."/>
            <person name="Nusbaum C."/>
            <person name="Birren B."/>
        </authorList>
    </citation>
    <scope>NUCLEOTIDE SEQUENCE [LARGE SCALE GENOMIC DNA]</scope>
    <source>
        <strain evidence="9">ATCC 50818</strain>
    </source>
</reference>
<feature type="compositionally biased region" description="Acidic residues" evidence="7">
    <location>
        <begin position="15"/>
        <end position="25"/>
    </location>
</feature>
<dbReference type="OrthoDB" id="7396459at2759"/>